<dbReference type="NCBIfam" id="NF038324">
    <property type="entry name" value="DrmB_fam"/>
    <property type="match status" value="1"/>
</dbReference>
<feature type="domain" description="Helicase C-terminal" evidence="2">
    <location>
        <begin position="859"/>
        <end position="1015"/>
    </location>
</feature>
<dbReference type="InterPro" id="IPR047721">
    <property type="entry name" value="DrmB"/>
</dbReference>
<dbReference type="Pfam" id="PF00271">
    <property type="entry name" value="Helicase_C"/>
    <property type="match status" value="1"/>
</dbReference>
<keyword evidence="3" id="KW-0347">Helicase</keyword>
<dbReference type="InterPro" id="IPR018973">
    <property type="entry name" value="MZB"/>
</dbReference>
<dbReference type="PANTHER" id="PTHR47957">
    <property type="entry name" value="ATP-DEPENDENT HELICASE HRQ1"/>
    <property type="match status" value="1"/>
</dbReference>
<evidence type="ECO:0000259" key="2">
    <source>
        <dbReference type="PROSITE" id="PS51194"/>
    </source>
</evidence>
<gene>
    <name evidence="3" type="primary">drmA</name>
    <name evidence="3" type="ORF">V5E97_27570</name>
</gene>
<dbReference type="SUPFAM" id="SSF52540">
    <property type="entry name" value="P-loop containing nucleoside triphosphate hydrolases"/>
    <property type="match status" value="1"/>
</dbReference>
<dbReference type="GO" id="GO:0006289">
    <property type="term" value="P:nucleotide-excision repair"/>
    <property type="evidence" value="ECO:0007669"/>
    <property type="project" value="TreeGrafter"/>
</dbReference>
<evidence type="ECO:0000313" key="3">
    <source>
        <dbReference type="EMBL" id="XBH02066.1"/>
    </source>
</evidence>
<protein>
    <submittedName>
        <fullName evidence="3">DISARM system helicase DrmA</fullName>
    </submittedName>
</protein>
<sequence length="1778" mass="197566">MMTSSEVRDKLVEALVLDLVGPIHDPARALERLDQSPSRWYLTGFLVPRARPSNDLPKDEEEDDEDLLDEDDDPVDDPTSDAHPMDDSDKAAIIISKRQVLPSSIGLSLLVPRKCRGLQITVRWGDYHPEYAKADGTPDAEDESLVLEALPHGAKPKKPRKIGSWSRQPHEQTVTLPIDGHFDGPREKAVPSSDGLRLVWLSRPAPREALDATLVPDGAHTVNVFLVNTRPPTTGAAKDQSMAFQAELTVACGEGFVPRPSLSGLNSSDIDDRVADLQYGNVYEFAVGHNVSAVAKIDASNLCRTVRTAWIPKAEVERVEPAKLTQITLGMESLAKLASPAAAHEALIGLVEQYEAWIPTQNQPAESLHYPNRVETCATLLDGARCAARRIRQGIESLADPQVFRAFTLANEAMARQARRRDALQKGVRPDQVDEPTWRPFQLAFFLLNLKGIIEPDSADRRTVDLLFFPTGGGKTEAYLGLAAFTLIHRRFRAGVAGAIPKYAGVTVLMRYTLRLLTLDQLSRAASLVCALELMRQKAPNELGTWPFEIGLWVGSGATPNAMGKPGDKFGVVSKVLEYKQGRAPRPPVPLEKCPWCGAGFKPDSFHLHPDQDQAEELRITCLGDGCEFSGDQALPIHMVDEPIYKRLPGFLIATVDKFAGMPWKGEIAKLFGRVKQFRRGVGFLGDCDSGTGVELDAYLPPPELVIQDELHLISGPLGTIAGLYETAIESLCRDKNQHGPKIVSSTATVRRATDQILALFGRPSVQIFPPPGPDRNHSFFAVTVPASATPARLYLGVAAQGRSAKRVLLKTYLALMSAAYRLYQQNGGDRNKNNPADPYMTMLGYFNSLRELGGTRRLIEDELTTRLKLYGTHHRLNDPDSPFVERTLEREIRELTSRYGTDEVSAAKDALNRPFHEDGRVDIALATNMISVGLDIPRLGLMAVFAQPKMTSEYIQATSRVGRRADKPGLIVTIFNINRPRDRSHYERFRFFHETFYRNVEATSVTPFSPRALDRALFAVTTALARLGHDFMIRDHEALKILDHGVHLNDVARTIAERARLLQIEGAGEGPLEQTAVYQKVRGLLDTWSNYAEDLKHEQVSLNYTVDKLSTTRKLLHEMLDPKLVELKPARQQFKAPRSMRDVEANVALLPRRFDQTEGTIKIKGVRTTISSLRVSQLVTTYGPGAMIDLPWFAAVLGGLDFWERGTRISEPRLEAKAKSVLGLDTIELVTPQVSDKMPDETTWKGVVAWRFPRWSLTKETKSGRDRDGRVFQTRMMVPLQYVDTQTGLYDGPDFKDPSKTKKFSVVPIRFIRACKNGHMGDIDWRNFVHQAKSECIQTLWLDDMGTTGELTELRVRCGCGATRLISQAAGKNNPALGRCDGAQQWLGSAAEPDRECNETSRLLIRTASNAYFSQKLSVISMPDRSQALHAAVGKLWNRELLIVKDLSTLVLVRGIPEVAATLDGFDNDEVMQVIKDRRAGQEGPPARKIKEAEFELLSCGQTNIGKNEHSSVFYAEEYPKAQWANDLTQDLERVLIVHRLREVTALVGYTRFDYISPDIDGEFDLNLKPAKLGINANWIPAIENKGEGLFLQFNKEAVDRWKEREDVKNQAKKLERGLQQWCIEHEIGSRDFFGAPHIMLHSLSHLLINAISLECGYPASSIKERIYANEDQGYGILLYTASPDSHGTLGGLASAAKSIGHYLKAALEMGQLCSNDPICAQHDAGDANERRYLQGAACHGCLLISETSCEFFNDFLDRSFVVPTVACQGAEFFAMP</sequence>
<organism evidence="3">
    <name type="scientific">Singulisphaera sp. Ch08</name>
    <dbReference type="NCBI Taxonomy" id="3120278"/>
    <lineage>
        <taxon>Bacteria</taxon>
        <taxon>Pseudomonadati</taxon>
        <taxon>Planctomycetota</taxon>
        <taxon>Planctomycetia</taxon>
        <taxon>Isosphaerales</taxon>
        <taxon>Isosphaeraceae</taxon>
        <taxon>Singulisphaera</taxon>
    </lineage>
</organism>
<dbReference type="EMBL" id="CP155447">
    <property type="protein sequence ID" value="XBH02066.1"/>
    <property type="molecule type" value="Genomic_DNA"/>
</dbReference>
<dbReference type="GO" id="GO:0043138">
    <property type="term" value="F:3'-5' DNA helicase activity"/>
    <property type="evidence" value="ECO:0007669"/>
    <property type="project" value="TreeGrafter"/>
</dbReference>
<keyword evidence="3" id="KW-0067">ATP-binding</keyword>
<dbReference type="Gene3D" id="3.40.50.300">
    <property type="entry name" value="P-loop containing nucleotide triphosphate hydrolases"/>
    <property type="match status" value="1"/>
</dbReference>
<dbReference type="PANTHER" id="PTHR47957:SF3">
    <property type="entry name" value="ATP-DEPENDENT HELICASE HRQ1"/>
    <property type="match status" value="1"/>
</dbReference>
<dbReference type="RefSeq" id="WP_406694809.1">
    <property type="nucleotide sequence ID" value="NZ_CP155447.1"/>
</dbReference>
<dbReference type="NCBIfam" id="NF038325">
    <property type="entry name" value="DISARM_DrmAS"/>
    <property type="match status" value="1"/>
</dbReference>
<dbReference type="Pfam" id="PF09369">
    <property type="entry name" value="MZB"/>
    <property type="match status" value="1"/>
</dbReference>
<dbReference type="CDD" id="cd18785">
    <property type="entry name" value="SF2_C"/>
    <property type="match status" value="1"/>
</dbReference>
<keyword evidence="3" id="KW-0378">Hydrolase</keyword>
<reference evidence="3" key="1">
    <citation type="submission" date="2024-05" db="EMBL/GenBank/DDBJ databases">
        <title>Planctomycetes of the genus Singulisphaera possess chitinolytic capabilities.</title>
        <authorList>
            <person name="Ivanova A."/>
        </authorList>
    </citation>
    <scope>NUCLEOTIDE SEQUENCE</scope>
    <source>
        <strain evidence="3">Ch08T</strain>
    </source>
</reference>
<accession>A0AAU7CA76</accession>
<feature type="compositionally biased region" description="Acidic residues" evidence="1">
    <location>
        <begin position="58"/>
        <end position="79"/>
    </location>
</feature>
<keyword evidence="3" id="KW-0547">Nucleotide-binding</keyword>
<dbReference type="SMART" id="SM00490">
    <property type="entry name" value="HELICc"/>
    <property type="match status" value="1"/>
</dbReference>
<dbReference type="InterPro" id="IPR001650">
    <property type="entry name" value="Helicase_C-like"/>
</dbReference>
<dbReference type="PROSITE" id="PS51194">
    <property type="entry name" value="HELICASE_CTER"/>
    <property type="match status" value="1"/>
</dbReference>
<dbReference type="InterPro" id="IPR027417">
    <property type="entry name" value="P-loop_NTPase"/>
</dbReference>
<proteinExistence type="predicted"/>
<name>A0AAU7CA76_9BACT</name>
<feature type="region of interest" description="Disordered" evidence="1">
    <location>
        <begin position="51"/>
        <end position="89"/>
    </location>
</feature>
<evidence type="ECO:0000256" key="1">
    <source>
        <dbReference type="SAM" id="MobiDB-lite"/>
    </source>
</evidence>
<dbReference type="GO" id="GO:0036297">
    <property type="term" value="P:interstrand cross-link repair"/>
    <property type="evidence" value="ECO:0007669"/>
    <property type="project" value="TreeGrafter"/>
</dbReference>